<dbReference type="GO" id="GO:0032196">
    <property type="term" value="P:transposition"/>
    <property type="evidence" value="ECO:0007669"/>
    <property type="project" value="InterPro"/>
</dbReference>
<evidence type="ECO:0000256" key="1">
    <source>
        <dbReference type="SAM" id="Coils"/>
    </source>
</evidence>
<evidence type="ECO:0000313" key="4">
    <source>
        <dbReference type="EMBL" id="RZB51184.1"/>
    </source>
</evidence>
<feature type="coiled-coil region" evidence="1">
    <location>
        <begin position="357"/>
        <end position="384"/>
    </location>
</feature>
<gene>
    <name evidence="4" type="ORF">D0Y65_047843</name>
    <name evidence="3" type="ORF">glysoja_035673</name>
</gene>
<dbReference type="Proteomes" id="UP000289340">
    <property type="component" value="Chromosome 18"/>
</dbReference>
<dbReference type="Gramene" id="XM_028359807.1">
    <property type="protein sequence ID" value="XP_028215608.1"/>
    <property type="gene ID" value="LOC114397659"/>
</dbReference>
<accession>A0A0B2SFP0</accession>
<dbReference type="PANTHER" id="PTHR33157:SF12">
    <property type="entry name" value="TRANSPOSASE TNP1_EN_SPM-LIKE DOMAIN-CONTAINING PROTEIN"/>
    <property type="match status" value="1"/>
</dbReference>
<keyword evidence="1" id="KW-0175">Coiled coil</keyword>
<evidence type="ECO:0000256" key="2">
    <source>
        <dbReference type="SAM" id="MobiDB-lite"/>
    </source>
</evidence>
<dbReference type="Gramene" id="XM_028359808.1">
    <property type="protein sequence ID" value="XP_028215609.1"/>
    <property type="gene ID" value="LOC114397659"/>
</dbReference>
<organism evidence="3">
    <name type="scientific">Glycine soja</name>
    <name type="common">Wild soybean</name>
    <dbReference type="NCBI Taxonomy" id="3848"/>
    <lineage>
        <taxon>Eukaryota</taxon>
        <taxon>Viridiplantae</taxon>
        <taxon>Streptophyta</taxon>
        <taxon>Embryophyta</taxon>
        <taxon>Tracheophyta</taxon>
        <taxon>Spermatophyta</taxon>
        <taxon>Magnoliopsida</taxon>
        <taxon>eudicotyledons</taxon>
        <taxon>Gunneridae</taxon>
        <taxon>Pentapetalae</taxon>
        <taxon>rosids</taxon>
        <taxon>fabids</taxon>
        <taxon>Fabales</taxon>
        <taxon>Fabaceae</taxon>
        <taxon>Papilionoideae</taxon>
        <taxon>50 kb inversion clade</taxon>
        <taxon>NPAAA clade</taxon>
        <taxon>indigoferoid/millettioid clade</taxon>
        <taxon>Phaseoleae</taxon>
        <taxon>Glycine</taxon>
        <taxon>Glycine subgen. Soja</taxon>
    </lineage>
</organism>
<dbReference type="EMBL" id="QZWG01000018">
    <property type="protein sequence ID" value="RZB51187.1"/>
    <property type="molecule type" value="Genomic_DNA"/>
</dbReference>
<dbReference type="EMBL" id="QZWG01000018">
    <property type="protein sequence ID" value="RZB51184.1"/>
    <property type="molecule type" value="Genomic_DNA"/>
</dbReference>
<dbReference type="EMBL" id="KN643687">
    <property type="protein sequence ID" value="KHN43820.1"/>
    <property type="molecule type" value="Genomic_DNA"/>
</dbReference>
<evidence type="ECO:0000313" key="5">
    <source>
        <dbReference type="Proteomes" id="UP000289340"/>
    </source>
</evidence>
<dbReference type="EMBL" id="QZWG01000018">
    <property type="protein sequence ID" value="RZB51186.1"/>
    <property type="molecule type" value="Genomic_DNA"/>
</dbReference>
<reference evidence="4 5" key="2">
    <citation type="submission" date="2018-09" db="EMBL/GenBank/DDBJ databases">
        <title>A high-quality reference genome of wild soybean provides a powerful tool to mine soybean genomes.</title>
        <authorList>
            <person name="Xie M."/>
            <person name="Chung C.Y.L."/>
            <person name="Li M.-W."/>
            <person name="Wong F.-L."/>
            <person name="Chan T.-F."/>
            <person name="Lam H.-M."/>
        </authorList>
    </citation>
    <scope>NUCLEOTIDE SEQUENCE [LARGE SCALE GENOMIC DNA]</scope>
    <source>
        <strain evidence="5">cv. W05</strain>
        <tissue evidence="4">Hypocotyl of etiolated seedlings</tissue>
    </source>
</reference>
<dbReference type="Pfam" id="PF03004">
    <property type="entry name" value="Transposase_24"/>
    <property type="match status" value="1"/>
</dbReference>
<dbReference type="EMBL" id="QZWG01000018">
    <property type="protein sequence ID" value="RZB51188.1"/>
    <property type="molecule type" value="Genomic_DNA"/>
</dbReference>
<protein>
    <submittedName>
        <fullName evidence="3">Uncharacterized protein</fullName>
    </submittedName>
</protein>
<dbReference type="Gramene" id="XM_028359805.1">
    <property type="protein sequence ID" value="XP_028215606.1"/>
    <property type="gene ID" value="LOC114397659"/>
</dbReference>
<evidence type="ECO:0000313" key="3">
    <source>
        <dbReference type="EMBL" id="KHN43820.1"/>
    </source>
</evidence>
<dbReference type="EMBL" id="QZWG01000018">
    <property type="protein sequence ID" value="RZB51189.1"/>
    <property type="molecule type" value="Genomic_DNA"/>
</dbReference>
<dbReference type="PANTHER" id="PTHR33157">
    <property type="entry name" value="AUTONOMOUS TRANSPOSABLE ELEMENT EN-1 MOSAIC PROTEIN-RELATED"/>
    <property type="match status" value="1"/>
</dbReference>
<dbReference type="Proteomes" id="UP000053555">
    <property type="component" value="Unassembled WGS sequence"/>
</dbReference>
<dbReference type="InterPro" id="IPR004252">
    <property type="entry name" value="Probable_transposase_24"/>
</dbReference>
<dbReference type="InterPro" id="IPR039266">
    <property type="entry name" value="EN-1/SPM"/>
</dbReference>
<feature type="region of interest" description="Disordered" evidence="2">
    <location>
        <begin position="1"/>
        <end position="77"/>
    </location>
</feature>
<reference evidence="3" key="1">
    <citation type="submission" date="2014-07" db="EMBL/GenBank/DDBJ databases">
        <title>Identification of a novel salt tolerance gene in wild soybean by whole-genome sequencing.</title>
        <authorList>
            <person name="Lam H.-M."/>
            <person name="Qi X."/>
            <person name="Li M.-W."/>
            <person name="Liu X."/>
            <person name="Xie M."/>
            <person name="Ni M."/>
            <person name="Xu X."/>
        </authorList>
    </citation>
    <scope>NUCLEOTIDE SEQUENCE [LARGE SCALE GENOMIC DNA]</scope>
    <source>
        <tissue evidence="3">Root</tissue>
    </source>
</reference>
<feature type="compositionally biased region" description="Polar residues" evidence="2">
    <location>
        <begin position="65"/>
        <end position="77"/>
    </location>
</feature>
<dbReference type="Gramene" id="XM_028359811.1">
    <property type="protein sequence ID" value="XP_028215612.1"/>
    <property type="gene ID" value="LOC114397659"/>
</dbReference>
<keyword evidence="5" id="KW-1185">Reference proteome</keyword>
<dbReference type="AlphaFoldDB" id="A0A0B2SFP0"/>
<dbReference type="EMBL" id="QZWG01000018">
    <property type="protein sequence ID" value="RZB51190.1"/>
    <property type="molecule type" value="Genomic_DNA"/>
</dbReference>
<dbReference type="Gramene" id="XM_028359810.1">
    <property type="protein sequence ID" value="XP_028215611.1"/>
    <property type="gene ID" value="LOC114397659"/>
</dbReference>
<sequence>MAGEDQNKGKASNCHPTKQRSRHLPRMTTQIPQYALSDTVYHPSDPPARTSDVTPPPSIQGVHSPCTSQPTNSDAGRTLRSSIALETQSNDGKPILCLDGQGFLPSRPAANGITDILTSHYIDPWPSWKKIPISSRDSWFEEFLIKFSISPPDYNWAKKNFEMRGSILLTNKLNKARTTMDKPNWIKDSVWEILCDHWRSEGFKKKSAQAKTNRASNCGASHTGGSISASQHRANMMKETGTTPTPLELFRRMHQRKDNTWVDRRSQLLNEAFTHTLKQLTERALAQGKPPPSEFDVWCDVARSKKGKVYGLGMESMAVAGRPCYHDSSSSIEWVKKQEFDELRKKMEGVINGRDGLQTKVANIERLLEQNNALIRQLMESMNR</sequence>
<dbReference type="Gramene" id="XM_028359809.1">
    <property type="protein sequence ID" value="XP_028215610.1"/>
    <property type="gene ID" value="LOC114397659"/>
</dbReference>
<dbReference type="EMBL" id="QZWG01000018">
    <property type="protein sequence ID" value="RZB51185.1"/>
    <property type="molecule type" value="Genomic_DNA"/>
</dbReference>
<dbReference type="Gramene" id="XM_028359806.1">
    <property type="protein sequence ID" value="XP_028215607.1"/>
    <property type="gene ID" value="LOC114397659"/>
</dbReference>
<name>A0A0B2SFP0_GLYSO</name>
<proteinExistence type="predicted"/>